<reference evidence="2" key="2">
    <citation type="journal article" date="2014" name="ISME J.">
        <title>Microbial stratification in low pH oxic and suboxic macroscopic growths along an acid mine drainage.</title>
        <authorList>
            <person name="Mendez-Garcia C."/>
            <person name="Mesa V."/>
            <person name="Sprenger R.R."/>
            <person name="Richter M."/>
            <person name="Diez M.S."/>
            <person name="Solano J."/>
            <person name="Bargiela R."/>
            <person name="Golyshina O.V."/>
            <person name="Manteca A."/>
            <person name="Ramos J.L."/>
            <person name="Gallego J.R."/>
            <person name="Llorente I."/>
            <person name="Martins Dos Santos V.A."/>
            <person name="Jensen O.N."/>
            <person name="Pelaez A.I."/>
            <person name="Sanchez J."/>
            <person name="Ferrer M."/>
        </authorList>
    </citation>
    <scope>NUCLEOTIDE SEQUENCE</scope>
</reference>
<dbReference type="PANTHER" id="PTHR31559:SF0">
    <property type="entry name" value="PYRIDOXAL 5'-PHOSPHATE SYNTHASE SUBUNIT SNO1-RELATED"/>
    <property type="match status" value="1"/>
</dbReference>
<comment type="caution">
    <text evidence="2">The sequence shown here is derived from an EMBL/GenBank/DDBJ whole genome shotgun (WGS) entry which is preliminary data.</text>
</comment>
<accession>T1D9T0</accession>
<evidence type="ECO:0000256" key="1">
    <source>
        <dbReference type="ARBA" id="ARBA00022962"/>
    </source>
</evidence>
<dbReference type="InterPro" id="IPR029062">
    <property type="entry name" value="Class_I_gatase-like"/>
</dbReference>
<proteinExistence type="predicted"/>
<dbReference type="GO" id="GO:0008614">
    <property type="term" value="P:pyridoxine metabolic process"/>
    <property type="evidence" value="ECO:0007669"/>
    <property type="project" value="TreeGrafter"/>
</dbReference>
<dbReference type="GO" id="GO:0004359">
    <property type="term" value="F:glutaminase activity"/>
    <property type="evidence" value="ECO:0007669"/>
    <property type="project" value="InterPro"/>
</dbReference>
<dbReference type="InterPro" id="IPR002161">
    <property type="entry name" value="PdxT/SNO"/>
</dbReference>
<evidence type="ECO:0000313" key="2">
    <source>
        <dbReference type="EMBL" id="EQD78950.1"/>
    </source>
</evidence>
<dbReference type="GO" id="GO:1903600">
    <property type="term" value="C:glutaminase complex"/>
    <property type="evidence" value="ECO:0007669"/>
    <property type="project" value="TreeGrafter"/>
</dbReference>
<dbReference type="PROSITE" id="PS51130">
    <property type="entry name" value="PDXT_SNO_2"/>
    <property type="match status" value="1"/>
</dbReference>
<keyword evidence="1 2" id="KW-0315">Glutamine amidotransferase</keyword>
<protein>
    <submittedName>
        <fullName evidence="2">Glutamine amidotransferase subunit PdxT</fullName>
    </submittedName>
</protein>
<sequence>MNVGVLALQGDVPEHFRALRRIVPERRVVWVRRPEDLVGLDALFLPGGESTTIADLLARTGLWSPMKERIEGGLAVLATCAGLIVLARELEPSPGGRDP</sequence>
<reference evidence="2" key="1">
    <citation type="submission" date="2013-08" db="EMBL/GenBank/DDBJ databases">
        <authorList>
            <person name="Mendez C."/>
            <person name="Richter M."/>
            <person name="Ferrer M."/>
            <person name="Sanchez J."/>
        </authorList>
    </citation>
    <scope>NUCLEOTIDE SEQUENCE</scope>
</reference>
<organism evidence="2">
    <name type="scientific">mine drainage metagenome</name>
    <dbReference type="NCBI Taxonomy" id="410659"/>
    <lineage>
        <taxon>unclassified sequences</taxon>
        <taxon>metagenomes</taxon>
        <taxon>ecological metagenomes</taxon>
    </lineage>
</organism>
<name>T1D9T0_9ZZZZ</name>
<dbReference type="GO" id="GO:0005829">
    <property type="term" value="C:cytosol"/>
    <property type="evidence" value="ECO:0007669"/>
    <property type="project" value="TreeGrafter"/>
</dbReference>
<dbReference type="AlphaFoldDB" id="T1D9T0"/>
<dbReference type="GO" id="GO:0016740">
    <property type="term" value="F:transferase activity"/>
    <property type="evidence" value="ECO:0007669"/>
    <property type="project" value="UniProtKB-KW"/>
</dbReference>
<feature type="non-terminal residue" evidence="2">
    <location>
        <position position="99"/>
    </location>
</feature>
<dbReference type="PROSITE" id="PS51274">
    <property type="entry name" value="GATASE_COBBQ"/>
    <property type="match status" value="1"/>
</dbReference>
<keyword evidence="2" id="KW-0808">Transferase</keyword>
<gene>
    <name evidence="2" type="ORF">B1B_00452</name>
</gene>
<dbReference type="Pfam" id="PF01174">
    <property type="entry name" value="SNO"/>
    <property type="match status" value="1"/>
</dbReference>
<dbReference type="Gene3D" id="3.40.50.880">
    <property type="match status" value="1"/>
</dbReference>
<dbReference type="EMBL" id="AUZY01000345">
    <property type="protein sequence ID" value="EQD78950.1"/>
    <property type="molecule type" value="Genomic_DNA"/>
</dbReference>
<dbReference type="PANTHER" id="PTHR31559">
    <property type="entry name" value="PYRIDOXAL 5'-PHOSPHATE SYNTHASE SUBUNIT SNO"/>
    <property type="match status" value="1"/>
</dbReference>
<dbReference type="GO" id="GO:0042823">
    <property type="term" value="P:pyridoxal phosphate biosynthetic process"/>
    <property type="evidence" value="ECO:0007669"/>
    <property type="project" value="InterPro"/>
</dbReference>
<dbReference type="SUPFAM" id="SSF52317">
    <property type="entry name" value="Class I glutamine amidotransferase-like"/>
    <property type="match status" value="1"/>
</dbReference>